<dbReference type="RefSeq" id="WP_201083580.1">
    <property type="nucleotide sequence ID" value="NZ_CP067423.1"/>
</dbReference>
<gene>
    <name evidence="2" type="ORF">IGS68_34350</name>
</gene>
<feature type="signal peptide" evidence="1">
    <location>
        <begin position="1"/>
        <end position="22"/>
    </location>
</feature>
<dbReference type="InterPro" id="IPR012334">
    <property type="entry name" value="Pectin_lyas_fold"/>
</dbReference>
<feature type="chain" id="PRO_5047231078" evidence="1">
    <location>
        <begin position="23"/>
        <end position="647"/>
    </location>
</feature>
<evidence type="ECO:0000313" key="3">
    <source>
        <dbReference type="Proteomes" id="UP000595197"/>
    </source>
</evidence>
<dbReference type="Proteomes" id="UP000595197">
    <property type="component" value="Plasmid pTT6-3"/>
</dbReference>
<evidence type="ECO:0000256" key="1">
    <source>
        <dbReference type="SAM" id="SignalP"/>
    </source>
</evidence>
<dbReference type="Gene3D" id="2.160.20.10">
    <property type="entry name" value="Single-stranded right-handed beta-helix, Pectin lyase-like"/>
    <property type="match status" value="1"/>
</dbReference>
<dbReference type="InterPro" id="IPR011050">
    <property type="entry name" value="Pectin_lyase_fold/virulence"/>
</dbReference>
<evidence type="ECO:0000313" key="2">
    <source>
        <dbReference type="EMBL" id="QQP93808.1"/>
    </source>
</evidence>
<protein>
    <submittedName>
        <fullName evidence="2">Right-handed parallel beta-helix repeat-containing protein</fullName>
    </submittedName>
</protein>
<keyword evidence="3" id="KW-1185">Reference proteome</keyword>
<sequence>MWRGVFAGMLLAGTVLGTPALAATIEVRPGDNLEAKIRSARAGDTVAVYSGTYNGSLDLSNLHGDPGAPIRIFSVDGKGAAVIRGSRNQAAVQANRITNVEIDGFHVIADAPSGGDVGGFKLWGSYGNIGNLKVTNNLITGEGQDGFKLFNMSPTDQQSVLVAGNTIDGHWRQEAIDNVSVRNVRYEGNTIKGKAGFAGITWKAGSDGVQLVNNTIDIDADTAVSVGGYGNSRLNRMDQFPDEFQDNEAENSVVTGNDIRGDVRVVSAENNRIEGNNISGGISNGQNSHMPGSITSRNNTIENNRVAGGTGASAWDGSTDSQFERNVDGLADNFYNTDDQFWRAVERGEAGAVRRLNDLVSGGIIVREGNRIINRATGQVTSAVNNTIGDAVDTVLQPIEDYVDSAVETVKCNIGGAMIGGAASVVSGIFSGGRATLTAQIAQQMTAIAGNLCLGKQLAAQQRQLAEQRKMTQRLGASAAAGASTVEEAARRQLGSIDPDLYGVDADGVMQERYQEGMPESWTFEDAGLHMDEVRTRTSDATREAARTQAAAQASIDAALDMSDEVLGLSQGAVGQTQAIQAQTQMLRTQIAVDAARQAGDAAMATAMLRTTEEQRVQEIIADQKVRRLYGPGSLEPRTPTGRALFQ</sequence>
<proteinExistence type="predicted"/>
<keyword evidence="2" id="KW-0614">Plasmid</keyword>
<name>A0ABX7BHY1_9PROT</name>
<dbReference type="InterPro" id="IPR006626">
    <property type="entry name" value="PbH1"/>
</dbReference>
<organism evidence="2 3">
    <name type="scientific">Skermanella cutis</name>
    <dbReference type="NCBI Taxonomy" id="2775420"/>
    <lineage>
        <taxon>Bacteria</taxon>
        <taxon>Pseudomonadati</taxon>
        <taxon>Pseudomonadota</taxon>
        <taxon>Alphaproteobacteria</taxon>
        <taxon>Rhodospirillales</taxon>
        <taxon>Azospirillaceae</taxon>
        <taxon>Skermanella</taxon>
    </lineage>
</organism>
<dbReference type="SUPFAM" id="SSF51126">
    <property type="entry name" value="Pectin lyase-like"/>
    <property type="match status" value="1"/>
</dbReference>
<reference evidence="2" key="1">
    <citation type="submission" date="2021-02" db="EMBL/GenBank/DDBJ databases">
        <title>Skermanella TT6 skin isolate.</title>
        <authorList>
            <person name="Lee K."/>
            <person name="Ganzorig M."/>
        </authorList>
    </citation>
    <scope>NUCLEOTIDE SEQUENCE</scope>
    <source>
        <strain evidence="2">TT6</strain>
    </source>
</reference>
<dbReference type="SMART" id="SM00710">
    <property type="entry name" value="PbH1"/>
    <property type="match status" value="6"/>
</dbReference>
<dbReference type="EMBL" id="CP067423">
    <property type="protein sequence ID" value="QQP93808.1"/>
    <property type="molecule type" value="Genomic_DNA"/>
</dbReference>
<keyword evidence="1" id="KW-0732">Signal</keyword>
<accession>A0ABX7BHY1</accession>
<geneLocation type="plasmid" evidence="2 3">
    <name>pTT6-3</name>
</geneLocation>